<organism evidence="3 4">
    <name type="scientific">Candidatus Wolfebacteria bacterium RIFCSPLOWO2_01_FULL_47_17b</name>
    <dbReference type="NCBI Taxonomy" id="1802558"/>
    <lineage>
        <taxon>Bacteria</taxon>
        <taxon>Candidatus Wolfeibacteriota</taxon>
    </lineage>
</organism>
<dbReference type="Proteomes" id="UP000177011">
    <property type="component" value="Unassembled WGS sequence"/>
</dbReference>
<evidence type="ECO:0000256" key="1">
    <source>
        <dbReference type="ARBA" id="ARBA00006484"/>
    </source>
</evidence>
<proteinExistence type="inferred from homology"/>
<evidence type="ECO:0008006" key="5">
    <source>
        <dbReference type="Google" id="ProtNLM"/>
    </source>
</evidence>
<dbReference type="SUPFAM" id="SSF51735">
    <property type="entry name" value="NAD(P)-binding Rossmann-fold domains"/>
    <property type="match status" value="1"/>
</dbReference>
<dbReference type="Gene3D" id="3.40.50.720">
    <property type="entry name" value="NAD(P)-binding Rossmann-like Domain"/>
    <property type="match status" value="1"/>
</dbReference>
<dbReference type="GO" id="GO:0016616">
    <property type="term" value="F:oxidoreductase activity, acting on the CH-OH group of donors, NAD or NADP as acceptor"/>
    <property type="evidence" value="ECO:0007669"/>
    <property type="project" value="TreeGrafter"/>
</dbReference>
<keyword evidence="2" id="KW-0560">Oxidoreductase</keyword>
<evidence type="ECO:0000256" key="2">
    <source>
        <dbReference type="ARBA" id="ARBA00023002"/>
    </source>
</evidence>
<dbReference type="PRINTS" id="PR00081">
    <property type="entry name" value="GDHRDH"/>
</dbReference>
<dbReference type="EMBL" id="MGIS01000008">
    <property type="protein sequence ID" value="OGM93706.1"/>
    <property type="molecule type" value="Genomic_DNA"/>
</dbReference>
<dbReference type="PANTHER" id="PTHR42760:SF133">
    <property type="entry name" value="3-OXOACYL-[ACYL-CARRIER-PROTEIN] REDUCTASE"/>
    <property type="match status" value="1"/>
</dbReference>
<sequence>MTKSTIFEDLFNLTSEVAIVTGGLGQLGAEYAKILAEAGATVAIFDVKDSSSSKVEGLIKEGYKISVHKVDITKKDEVRRAYGEVTKSFGTPTILVNNAGIDNPPNASAADIGPHEDYPEESWDAVIDSHLKGMFLMSQEFIRLIKPTGKHGSVINISSTYGVVSPDQSIYDFRRKQGEEFYKPAAYSVAKSGVLNFTRWLAEYCRQRKVPVRVNTLVPGGVFQGHPDIFIEECKKRTILARMAREDEYNGAILFLASHKASSYMTGSMLVIDGGWTAR</sequence>
<dbReference type="Pfam" id="PF13561">
    <property type="entry name" value="adh_short_C2"/>
    <property type="match status" value="1"/>
</dbReference>
<dbReference type="PANTHER" id="PTHR42760">
    <property type="entry name" value="SHORT-CHAIN DEHYDROGENASES/REDUCTASES FAMILY MEMBER"/>
    <property type="match status" value="1"/>
</dbReference>
<dbReference type="InterPro" id="IPR036291">
    <property type="entry name" value="NAD(P)-bd_dom_sf"/>
</dbReference>
<protein>
    <recommendedName>
        <fullName evidence="5">Short-chain dehydrogenase</fullName>
    </recommendedName>
</protein>
<gene>
    <name evidence="3" type="ORF">A2935_01640</name>
</gene>
<reference evidence="3 4" key="1">
    <citation type="journal article" date="2016" name="Nat. Commun.">
        <title>Thousands of microbial genomes shed light on interconnected biogeochemical processes in an aquifer system.</title>
        <authorList>
            <person name="Anantharaman K."/>
            <person name="Brown C.T."/>
            <person name="Hug L.A."/>
            <person name="Sharon I."/>
            <person name="Castelle C.J."/>
            <person name="Probst A.J."/>
            <person name="Thomas B.C."/>
            <person name="Singh A."/>
            <person name="Wilkins M.J."/>
            <person name="Karaoz U."/>
            <person name="Brodie E.L."/>
            <person name="Williams K.H."/>
            <person name="Hubbard S.S."/>
            <person name="Banfield J.F."/>
        </authorList>
    </citation>
    <scope>NUCLEOTIDE SEQUENCE [LARGE SCALE GENOMIC DNA]</scope>
</reference>
<evidence type="ECO:0000313" key="4">
    <source>
        <dbReference type="Proteomes" id="UP000177011"/>
    </source>
</evidence>
<dbReference type="PRINTS" id="PR00080">
    <property type="entry name" value="SDRFAMILY"/>
</dbReference>
<dbReference type="InterPro" id="IPR002347">
    <property type="entry name" value="SDR_fam"/>
</dbReference>
<evidence type="ECO:0000313" key="3">
    <source>
        <dbReference type="EMBL" id="OGM93706.1"/>
    </source>
</evidence>
<accession>A0A1F8DYX4</accession>
<dbReference type="AlphaFoldDB" id="A0A1F8DYX4"/>
<comment type="caution">
    <text evidence="3">The sequence shown here is derived from an EMBL/GenBank/DDBJ whole genome shotgun (WGS) entry which is preliminary data.</text>
</comment>
<comment type="similarity">
    <text evidence="1">Belongs to the short-chain dehydrogenases/reductases (SDR) family.</text>
</comment>
<name>A0A1F8DYX4_9BACT</name>